<comment type="subcellular location">
    <subcellularLocation>
        <location evidence="1">Endomembrane system</location>
    </subcellularLocation>
</comment>
<keyword evidence="9" id="KW-1185">Reference proteome</keyword>
<dbReference type="RefSeq" id="XP_034010968.1">
    <property type="nucleotide sequence ID" value="XM_034157085.1"/>
</dbReference>
<evidence type="ECO:0000256" key="4">
    <source>
        <dbReference type="ARBA" id="ARBA00023136"/>
    </source>
</evidence>
<dbReference type="Proteomes" id="UP000449547">
    <property type="component" value="Unassembled WGS sequence"/>
</dbReference>
<proteinExistence type="inferred from homology"/>
<feature type="compositionally biased region" description="Basic and acidic residues" evidence="5">
    <location>
        <begin position="391"/>
        <end position="410"/>
    </location>
</feature>
<comment type="caution">
    <text evidence="8">The sequence shown here is derived from an EMBL/GenBank/DDBJ whole genome shotgun (WGS) entry which is preliminary data.</text>
</comment>
<dbReference type="OMA" id="QCYQHVS"/>
<dbReference type="PANTHER" id="PTHR16023:SF0">
    <property type="entry name" value="PROTEIN VAC14 HOMOLOG"/>
    <property type="match status" value="1"/>
</dbReference>
<dbReference type="PANTHER" id="PTHR16023">
    <property type="entry name" value="TAX1 BINDING PROTEIN-RELATED"/>
    <property type="match status" value="1"/>
</dbReference>
<dbReference type="InterPro" id="IPR011989">
    <property type="entry name" value="ARM-like"/>
</dbReference>
<name>A0A642UIA6_DIURU</name>
<feature type="compositionally biased region" description="Acidic residues" evidence="5">
    <location>
        <begin position="411"/>
        <end position="420"/>
    </location>
</feature>
<dbReference type="GO" id="GO:0070772">
    <property type="term" value="C:PAS complex"/>
    <property type="evidence" value="ECO:0007669"/>
    <property type="project" value="InterPro"/>
</dbReference>
<sequence length="908" mass="103161">MGDGRVLDPAIIKDLSNHIYEKRKATAFQIESFTKSALSRNESQTIYKIIDELSELTNSGTNSAKMGAITALGSVSVALGSIAIAYFLDKIIKPIFATFKDTDARVRYYACESLYNIAKIARGEILVYFNEVFDILSILVTDSESSVKNAADILDRLIKDIVSAKATNYVSIIYQKEPVTEITSHLVDANGVAIQVNHPQDAKKAFSLPKFIPTLLERMYVLDPYCKKFMLSWLELLDDIPTLELISFLPTFLEPLIKFLMNNAPDDVRMDTENMLNQFLVEMQGIARVRHEKRRKQRDTLRLKEKGEKPENDKDGSTEHEVDNEAETVTEKQAEKEKSTDNDKLEIGKAKANDKTKTTDKDKESTKEQHNDPNKSFDSAISNLTTVIHTSEAKPDHIEEPDDNESHVDGVEDDENDEENDEFVTGQDIYLDYPKMIEILLTFLRHSPSMKLAPVDLSGEPHDIVVTIQEISLTWLEQILNISPSGFVNLLPQCLTIIIRNIATTEQEKDFDLRNLFLGFSSALQQFLVSLKECNDESQLQGLTPELYDDFVESQLPQLIKTITDNYTATKNDFGKITCLEWLEFLYAQNPKEYMTVLSDRPFKLGDLLRSSSNDVASKSLELFAVISEDNDSMFNQQIEDLLHFFHTQYQTNKPRIELVVRKLCTCLPSQRVYSSIAGNLNTWEDLDFVNAMVSTLNTILLTSNELGDLRKRLRALDVYKMDDWQIFATLFQSWCHSATSALSLCLLTSNYELAYLIIKNISEQEVSYQLLMHLDILVQLIESPIFLKLRMQLLEPEKQPYLYKTLYGLLMILPQSSTYSTLQNRLTSVATLLSSTAATATPTPAATTPSALPQSTPSSLSIRKKRIYEMLDKFIKVQEQHEHADAVKKEKEDKDKKQKGAVPRREP</sequence>
<dbReference type="GO" id="GO:0010008">
    <property type="term" value="C:endosome membrane"/>
    <property type="evidence" value="ECO:0007669"/>
    <property type="project" value="TreeGrafter"/>
</dbReference>
<dbReference type="InterPro" id="IPR016024">
    <property type="entry name" value="ARM-type_fold"/>
</dbReference>
<protein>
    <recommendedName>
        <fullName evidence="7">Vacuolar protein 14 C-terminal Fig4-binding domain-containing protein</fullName>
    </recommendedName>
</protein>
<feature type="compositionally biased region" description="Basic and acidic residues" evidence="5">
    <location>
        <begin position="298"/>
        <end position="375"/>
    </location>
</feature>
<evidence type="ECO:0000313" key="8">
    <source>
        <dbReference type="EMBL" id="KAA8899567.1"/>
    </source>
</evidence>
<keyword evidence="6" id="KW-1133">Transmembrane helix</keyword>
<dbReference type="GO" id="GO:0006661">
    <property type="term" value="P:phosphatidylinositol biosynthetic process"/>
    <property type="evidence" value="ECO:0007669"/>
    <property type="project" value="InterPro"/>
</dbReference>
<feature type="region of interest" description="Disordered" evidence="5">
    <location>
        <begin position="290"/>
        <end position="420"/>
    </location>
</feature>
<dbReference type="OrthoDB" id="5574975at2759"/>
<evidence type="ECO:0000256" key="3">
    <source>
        <dbReference type="ARBA" id="ARBA00022737"/>
    </source>
</evidence>
<gene>
    <name evidence="8" type="ORF">DIURU_004234</name>
</gene>
<feature type="region of interest" description="Disordered" evidence="5">
    <location>
        <begin position="883"/>
        <end position="908"/>
    </location>
</feature>
<dbReference type="InterPro" id="IPR021841">
    <property type="entry name" value="VAC14_Fig4p-bd"/>
</dbReference>
<dbReference type="VEuPathDB" id="FungiDB:DIURU_004234"/>
<dbReference type="SUPFAM" id="SSF48371">
    <property type="entry name" value="ARM repeat"/>
    <property type="match status" value="1"/>
</dbReference>
<dbReference type="Pfam" id="PF12755">
    <property type="entry name" value="Vac14_Fab1_bd"/>
    <property type="match status" value="1"/>
</dbReference>
<dbReference type="GO" id="GO:0000329">
    <property type="term" value="C:fungal-type vacuole membrane"/>
    <property type="evidence" value="ECO:0007669"/>
    <property type="project" value="TreeGrafter"/>
</dbReference>
<dbReference type="InterPro" id="IPR026825">
    <property type="entry name" value="Vac14"/>
</dbReference>
<evidence type="ECO:0000256" key="2">
    <source>
        <dbReference type="ARBA" id="ARBA00010225"/>
    </source>
</evidence>
<comment type="similarity">
    <text evidence="2">Belongs to the VAC14 family.</text>
</comment>
<keyword evidence="4 6" id="KW-0472">Membrane</keyword>
<dbReference type="GeneID" id="54782885"/>
<dbReference type="Gene3D" id="1.25.10.10">
    <property type="entry name" value="Leucine-rich Repeat Variant"/>
    <property type="match status" value="1"/>
</dbReference>
<keyword evidence="3" id="KW-0677">Repeat</keyword>
<feature type="transmembrane region" description="Helical" evidence="6">
    <location>
        <begin position="68"/>
        <end position="88"/>
    </location>
</feature>
<evidence type="ECO:0000259" key="7">
    <source>
        <dbReference type="Pfam" id="PF11916"/>
    </source>
</evidence>
<evidence type="ECO:0000256" key="5">
    <source>
        <dbReference type="SAM" id="MobiDB-lite"/>
    </source>
</evidence>
<dbReference type="EMBL" id="SWFT01000122">
    <property type="protein sequence ID" value="KAA8899567.1"/>
    <property type="molecule type" value="Genomic_DNA"/>
</dbReference>
<dbReference type="AlphaFoldDB" id="A0A642UIA6"/>
<evidence type="ECO:0000256" key="1">
    <source>
        <dbReference type="ARBA" id="ARBA00004308"/>
    </source>
</evidence>
<organism evidence="8 9">
    <name type="scientific">Diutina rugosa</name>
    <name type="common">Yeast</name>
    <name type="synonym">Candida rugosa</name>
    <dbReference type="NCBI Taxonomy" id="5481"/>
    <lineage>
        <taxon>Eukaryota</taxon>
        <taxon>Fungi</taxon>
        <taxon>Dikarya</taxon>
        <taxon>Ascomycota</taxon>
        <taxon>Saccharomycotina</taxon>
        <taxon>Pichiomycetes</taxon>
        <taxon>Debaryomycetaceae</taxon>
        <taxon>Diutina</taxon>
    </lineage>
</organism>
<keyword evidence="6" id="KW-0812">Transmembrane</keyword>
<accession>A0A642UIA6</accession>
<feature type="domain" description="Vacuolar protein 14 C-terminal Fig4-binding" evidence="7">
    <location>
        <begin position="654"/>
        <end position="830"/>
    </location>
</feature>
<feature type="compositionally biased region" description="Polar residues" evidence="5">
    <location>
        <begin position="376"/>
        <end position="389"/>
    </location>
</feature>
<dbReference type="Pfam" id="PF11916">
    <property type="entry name" value="Vac14_Fig4_bd"/>
    <property type="match status" value="1"/>
</dbReference>
<evidence type="ECO:0000256" key="6">
    <source>
        <dbReference type="SAM" id="Phobius"/>
    </source>
</evidence>
<evidence type="ECO:0000313" key="9">
    <source>
        <dbReference type="Proteomes" id="UP000449547"/>
    </source>
</evidence>
<reference evidence="8 9" key="1">
    <citation type="submission" date="2019-07" db="EMBL/GenBank/DDBJ databases">
        <title>Genome assembly of two rare yeast pathogens: Diutina rugosa and Trichomonascus ciferrii.</title>
        <authorList>
            <person name="Mixao V."/>
            <person name="Saus E."/>
            <person name="Hansen A."/>
            <person name="Lass-Flor C."/>
            <person name="Gabaldon T."/>
        </authorList>
    </citation>
    <scope>NUCLEOTIDE SEQUENCE [LARGE SCALE GENOMIC DNA]</scope>
    <source>
        <strain evidence="8 9">CBS 613</strain>
    </source>
</reference>